<keyword evidence="13" id="KW-0464">Manganese</keyword>
<dbReference type="EC" id="6.5.1.2" evidence="1 13"/>
<dbReference type="InterPro" id="IPR013839">
    <property type="entry name" value="DNAligase_adenylation"/>
</dbReference>
<dbReference type="RefSeq" id="WP_094691194.1">
    <property type="nucleotide sequence ID" value="NZ_MWWQ01000006.1"/>
</dbReference>
<sequence>MSDEQLAWDFDALTEDGKVTDPVVQKSRNASRGQAAAPSESTEHTDSAAHTDSTNHEESAESTKHTAQDAPAAQPGSDEWISALKPTDSDAERLTLLDVTTLTPARAARLWARVSAWVESDQIAYYVNDAPTSSDAAYDNRMNTLKRLEAAFPELDDPQSPTHRVGGQVSSDFASVRHPSRMLSLDDVFSYDEIRGWYDGVRQDLDWPQGKPLPMTCEVKIDGLALNLIYRNGVLEQGLTRGDGVIGEDITPNVRTIATIPQNLQGSAEDIPELVEIRGEVFMRFDTFRALNEQQEQMGHVPFANPRNAAAGSLRQKDPRVTASRHLSFYAHGIGRLVWGADASPSHEEIKDQSQAYDLYTTWGVPVSPHNRKVSTFDEIIDMVEYYGEHRDDIEHALDGIVIKVDDLALQRRLGATSRAPRWGIAYKYPPEDVNTKLLDIIVQVGRTGRVTPVAVLDPVYVAGSTVSHATLHNAEVVKMKNLLIGDTVIVHKAGDVIPEIVGPVLALRESNPDLREFIMPTTCPSCGATLAPEREGDVDIRCPNIESCPAQLTQRVINLASRKALDIEHLGEQAAIALTNPEEDRPISVAAYCPDTKEIKVAPGEEPKPYVPEAGLELPAMQTPVMSSEADLFALTAEQLRDVRVWREIPIVEVRTVIDPTTGKKREVRRKRGMSGLWRQVRAFYNAPSKGQTESDAEPSKNTLAMLDEIKAARSAELWRVLVALSIRSVGPPTARILASAFGSLDALANATVEELAEVDTIGDQKATVIHEWFEHAKDPQDWRGRILAAWRLAGVGTAAVEASTLPQTLEGKIIVVTGTVDGYSREEVKEAIQNRGGKATGSVSKKTTVVVTGTAPGAAKVTKAEALGIPMIDQSQFAHLLETGEFTATAQ</sequence>
<dbReference type="Gene3D" id="1.10.287.610">
    <property type="entry name" value="Helix hairpin bin"/>
    <property type="match status" value="1"/>
</dbReference>
<dbReference type="EMBL" id="MWWQ01000006">
    <property type="protein sequence ID" value="OZG52068.1"/>
    <property type="molecule type" value="Genomic_DNA"/>
</dbReference>
<dbReference type="PROSITE" id="PS01055">
    <property type="entry name" value="DNA_LIGASE_N1"/>
    <property type="match status" value="1"/>
</dbReference>
<evidence type="ECO:0000256" key="11">
    <source>
        <dbReference type="ARBA" id="ARBA00034005"/>
    </source>
</evidence>
<keyword evidence="8 13" id="KW-0460">Magnesium</keyword>
<protein>
    <recommendedName>
        <fullName evidence="2 13">DNA ligase</fullName>
        <ecNumber evidence="1 13">6.5.1.2</ecNumber>
    </recommendedName>
    <alternativeName>
        <fullName evidence="13">Polydeoxyribonucleotide synthase [NAD(+)]</fullName>
    </alternativeName>
</protein>
<dbReference type="PANTHER" id="PTHR23389:SF9">
    <property type="entry name" value="DNA LIGASE"/>
    <property type="match status" value="1"/>
</dbReference>
<evidence type="ECO:0000256" key="1">
    <source>
        <dbReference type="ARBA" id="ARBA00012722"/>
    </source>
</evidence>
<feature type="binding site" evidence="13">
    <location>
        <position position="524"/>
    </location>
    <ligand>
        <name>Zn(2+)</name>
        <dbReference type="ChEBI" id="CHEBI:29105"/>
    </ligand>
</feature>
<dbReference type="InterPro" id="IPR041663">
    <property type="entry name" value="DisA/LigA_HHH"/>
</dbReference>
<comment type="catalytic activity">
    <reaction evidence="11 13 14">
        <text>NAD(+) + (deoxyribonucleotide)n-3'-hydroxyl + 5'-phospho-(deoxyribonucleotide)m = (deoxyribonucleotide)n+m + AMP + beta-nicotinamide D-nucleotide.</text>
        <dbReference type="EC" id="6.5.1.2"/>
    </reaction>
</comment>
<dbReference type="GO" id="GO:0006260">
    <property type="term" value="P:DNA replication"/>
    <property type="evidence" value="ECO:0007669"/>
    <property type="project" value="UniProtKB-KW"/>
</dbReference>
<dbReference type="NCBIfam" id="NF005932">
    <property type="entry name" value="PRK07956.1"/>
    <property type="match status" value="1"/>
</dbReference>
<dbReference type="Pfam" id="PF12826">
    <property type="entry name" value="HHH_2"/>
    <property type="match status" value="1"/>
</dbReference>
<dbReference type="Gene3D" id="2.40.50.140">
    <property type="entry name" value="Nucleic acid-binding proteins"/>
    <property type="match status" value="1"/>
</dbReference>
<keyword evidence="6 13" id="KW-0227">DNA damage</keyword>
<comment type="similarity">
    <text evidence="12 13">Belongs to the NAD-dependent DNA ligase family. LigA subfamily.</text>
</comment>
<keyword evidence="9 13" id="KW-0520">NAD</keyword>
<dbReference type="AlphaFoldDB" id="A0A261EZ02"/>
<dbReference type="FunFam" id="3.30.470.30:FF:000001">
    <property type="entry name" value="DNA ligase"/>
    <property type="match status" value="1"/>
</dbReference>
<dbReference type="SUPFAM" id="SSF56091">
    <property type="entry name" value="DNA ligase/mRNA capping enzyme, catalytic domain"/>
    <property type="match status" value="1"/>
</dbReference>
<name>A0A261EZ02_9BIFI</name>
<evidence type="ECO:0000256" key="6">
    <source>
        <dbReference type="ARBA" id="ARBA00022763"/>
    </source>
</evidence>
<keyword evidence="18" id="KW-1185">Reference proteome</keyword>
<keyword evidence="10 13" id="KW-0234">DNA repair</keyword>
<dbReference type="GO" id="GO:0003911">
    <property type="term" value="F:DNA ligase (NAD+) activity"/>
    <property type="evidence" value="ECO:0007669"/>
    <property type="project" value="UniProtKB-UniRule"/>
</dbReference>
<feature type="binding site" evidence="13">
    <location>
        <position position="543"/>
    </location>
    <ligand>
        <name>Zn(2+)</name>
        <dbReference type="ChEBI" id="CHEBI:29105"/>
    </ligand>
</feature>
<feature type="compositionally biased region" description="Basic and acidic residues" evidence="15">
    <location>
        <begin position="41"/>
        <end position="67"/>
    </location>
</feature>
<accession>A0A261EZ02</accession>
<dbReference type="InterPro" id="IPR013840">
    <property type="entry name" value="DNAligase_N"/>
</dbReference>
<dbReference type="NCBIfam" id="TIGR00575">
    <property type="entry name" value="dnlj"/>
    <property type="match status" value="1"/>
</dbReference>
<dbReference type="Pfam" id="PF00533">
    <property type="entry name" value="BRCT"/>
    <property type="match status" value="1"/>
</dbReference>
<feature type="binding site" evidence="13">
    <location>
        <begin position="135"/>
        <end position="139"/>
    </location>
    <ligand>
        <name>NAD(+)</name>
        <dbReference type="ChEBI" id="CHEBI:57540"/>
    </ligand>
</feature>
<dbReference type="PANTHER" id="PTHR23389">
    <property type="entry name" value="CHROMOSOME TRANSMISSION FIDELITY FACTOR 18"/>
    <property type="match status" value="1"/>
</dbReference>
<evidence type="ECO:0000313" key="18">
    <source>
        <dbReference type="Proteomes" id="UP000216454"/>
    </source>
</evidence>
<dbReference type="SUPFAM" id="SSF52113">
    <property type="entry name" value="BRCT domain"/>
    <property type="match status" value="1"/>
</dbReference>
<gene>
    <name evidence="13" type="primary">ligA</name>
    <name evidence="17" type="ORF">PSSU_0851</name>
</gene>
<dbReference type="InterPro" id="IPR001357">
    <property type="entry name" value="BRCT_dom"/>
</dbReference>
<dbReference type="SMART" id="SM00532">
    <property type="entry name" value="LIGANc"/>
    <property type="match status" value="1"/>
</dbReference>
<dbReference type="Proteomes" id="UP000216454">
    <property type="component" value="Unassembled WGS sequence"/>
</dbReference>
<evidence type="ECO:0000259" key="16">
    <source>
        <dbReference type="PROSITE" id="PS50172"/>
    </source>
</evidence>
<dbReference type="InterPro" id="IPR012340">
    <property type="entry name" value="NA-bd_OB-fold"/>
</dbReference>
<organism evidence="17 18">
    <name type="scientific">Pseudoscardovia suis</name>
    <dbReference type="NCBI Taxonomy" id="987063"/>
    <lineage>
        <taxon>Bacteria</taxon>
        <taxon>Bacillati</taxon>
        <taxon>Actinomycetota</taxon>
        <taxon>Actinomycetes</taxon>
        <taxon>Bifidobacteriales</taxon>
        <taxon>Bifidobacteriaceae</taxon>
        <taxon>Pseudoscardovia</taxon>
    </lineage>
</organism>
<feature type="region of interest" description="Disordered" evidence="15">
    <location>
        <begin position="1"/>
        <end position="83"/>
    </location>
</feature>
<dbReference type="InterPro" id="IPR036420">
    <property type="entry name" value="BRCT_dom_sf"/>
</dbReference>
<dbReference type="Gene3D" id="3.30.470.30">
    <property type="entry name" value="DNA ligase/mRNA capping enzyme"/>
    <property type="match status" value="1"/>
</dbReference>
<evidence type="ECO:0000256" key="7">
    <source>
        <dbReference type="ARBA" id="ARBA00022833"/>
    </source>
</evidence>
<evidence type="ECO:0000313" key="17">
    <source>
        <dbReference type="EMBL" id="OZG52068.1"/>
    </source>
</evidence>
<reference evidence="17 18" key="1">
    <citation type="journal article" date="2017" name="BMC Genomics">
        <title>Comparative genomic and phylogenomic analyses of the Bifidobacteriaceae family.</title>
        <authorList>
            <person name="Lugli G.A."/>
            <person name="Milani C."/>
            <person name="Turroni F."/>
            <person name="Duranti S."/>
            <person name="Mancabelli L."/>
            <person name="Mangifesta M."/>
            <person name="Ferrario C."/>
            <person name="Modesto M."/>
            <person name="Mattarelli P."/>
            <person name="Jiri K."/>
            <person name="van Sinderen D."/>
            <person name="Ventura M."/>
        </authorList>
    </citation>
    <scope>NUCLEOTIDE SEQUENCE [LARGE SCALE GENOMIC DNA]</scope>
    <source>
        <strain evidence="17 18">DSM 24744</strain>
    </source>
</reference>
<dbReference type="InterPro" id="IPR033136">
    <property type="entry name" value="DNA_ligase_CS"/>
</dbReference>
<keyword evidence="7 13" id="KW-0862">Zinc</keyword>
<evidence type="ECO:0000256" key="3">
    <source>
        <dbReference type="ARBA" id="ARBA00022598"/>
    </source>
</evidence>
<keyword evidence="3 13" id="KW-0436">Ligase</keyword>
<dbReference type="GO" id="GO:0046872">
    <property type="term" value="F:metal ion binding"/>
    <property type="evidence" value="ECO:0007669"/>
    <property type="project" value="UniProtKB-KW"/>
</dbReference>
<feature type="binding site" evidence="13">
    <location>
        <position position="428"/>
    </location>
    <ligand>
        <name>NAD(+)</name>
        <dbReference type="ChEBI" id="CHEBI:57540"/>
    </ligand>
</feature>
<dbReference type="Gene3D" id="6.20.10.30">
    <property type="match status" value="1"/>
</dbReference>
<dbReference type="CDD" id="cd00114">
    <property type="entry name" value="LIGANc"/>
    <property type="match status" value="1"/>
</dbReference>
<dbReference type="GO" id="GO:0005829">
    <property type="term" value="C:cytosol"/>
    <property type="evidence" value="ECO:0007669"/>
    <property type="project" value="TreeGrafter"/>
</dbReference>
<dbReference type="PROSITE" id="PS50172">
    <property type="entry name" value="BRCT"/>
    <property type="match status" value="1"/>
</dbReference>
<evidence type="ECO:0000256" key="5">
    <source>
        <dbReference type="ARBA" id="ARBA00022723"/>
    </source>
</evidence>
<evidence type="ECO:0000256" key="10">
    <source>
        <dbReference type="ARBA" id="ARBA00023204"/>
    </source>
</evidence>
<feature type="binding site" evidence="13">
    <location>
        <position position="404"/>
    </location>
    <ligand>
        <name>NAD(+)</name>
        <dbReference type="ChEBI" id="CHEBI:57540"/>
    </ligand>
</feature>
<evidence type="ECO:0000256" key="15">
    <source>
        <dbReference type="SAM" id="MobiDB-lite"/>
    </source>
</evidence>
<comment type="cofactor">
    <cofactor evidence="13">
        <name>Mg(2+)</name>
        <dbReference type="ChEBI" id="CHEBI:18420"/>
    </cofactor>
    <cofactor evidence="13">
        <name>Mn(2+)</name>
        <dbReference type="ChEBI" id="CHEBI:29035"/>
    </cofactor>
</comment>
<dbReference type="CDD" id="cd17748">
    <property type="entry name" value="BRCT_DNA_ligase_like"/>
    <property type="match status" value="1"/>
</dbReference>
<keyword evidence="4 13" id="KW-0235">DNA replication</keyword>
<feature type="binding site" evidence="13">
    <location>
        <position position="241"/>
    </location>
    <ligand>
        <name>NAD(+)</name>
        <dbReference type="ChEBI" id="CHEBI:57540"/>
    </ligand>
</feature>
<dbReference type="PROSITE" id="PS01056">
    <property type="entry name" value="DNA_LIGASE_N2"/>
    <property type="match status" value="1"/>
</dbReference>
<dbReference type="InterPro" id="IPR004150">
    <property type="entry name" value="NAD_DNA_ligase_OB"/>
</dbReference>
<dbReference type="SUPFAM" id="SSF50249">
    <property type="entry name" value="Nucleic acid-binding proteins"/>
    <property type="match status" value="1"/>
</dbReference>
<proteinExistence type="inferred from homology"/>
<evidence type="ECO:0000256" key="4">
    <source>
        <dbReference type="ARBA" id="ARBA00022705"/>
    </source>
</evidence>
<evidence type="ECO:0000256" key="2">
    <source>
        <dbReference type="ARBA" id="ARBA00013308"/>
    </source>
</evidence>
<comment type="function">
    <text evidence="13">DNA ligase that catalyzes the formation of phosphodiester linkages between 5'-phosphoryl and 3'-hydroxyl groups in double-stranded DNA using NAD as a coenzyme and as the energy source for the reaction. It is essential for DNA replication and repair of damaged DNA.</text>
</comment>
<dbReference type="Pfam" id="PF01653">
    <property type="entry name" value="DNA_ligase_aden"/>
    <property type="match status" value="1"/>
</dbReference>
<dbReference type="Pfam" id="PF03120">
    <property type="entry name" value="OB_DNA_ligase"/>
    <property type="match status" value="1"/>
</dbReference>
<feature type="binding site" evidence="13">
    <location>
        <position position="527"/>
    </location>
    <ligand>
        <name>Zn(2+)</name>
        <dbReference type="ChEBI" id="CHEBI:29105"/>
    </ligand>
</feature>
<feature type="binding site" evidence="13">
    <location>
        <position position="218"/>
    </location>
    <ligand>
        <name>NAD(+)</name>
        <dbReference type="ChEBI" id="CHEBI:57540"/>
    </ligand>
</feature>
<feature type="active site" description="N6-AMP-lysine intermediate" evidence="13">
    <location>
        <position position="220"/>
    </location>
</feature>
<comment type="caution">
    <text evidence="17">The sequence shown here is derived from an EMBL/GenBank/DDBJ whole genome shotgun (WGS) entry which is preliminary data.</text>
</comment>
<dbReference type="Gene3D" id="3.40.50.10190">
    <property type="entry name" value="BRCT domain"/>
    <property type="match status" value="1"/>
</dbReference>
<feature type="domain" description="BRCT" evidence="16">
    <location>
        <begin position="806"/>
        <end position="893"/>
    </location>
</feature>
<dbReference type="OrthoDB" id="9759736at2"/>
<feature type="binding site" evidence="13">
    <location>
        <begin position="184"/>
        <end position="185"/>
    </location>
    <ligand>
        <name>NAD(+)</name>
        <dbReference type="ChEBI" id="CHEBI:57540"/>
    </ligand>
</feature>
<dbReference type="InterPro" id="IPR018239">
    <property type="entry name" value="DNA_ligase_AS"/>
</dbReference>
<dbReference type="InterPro" id="IPR004149">
    <property type="entry name" value="Znf_DNAligase_C4"/>
</dbReference>
<feature type="binding site" evidence="13">
    <location>
        <position position="549"/>
    </location>
    <ligand>
        <name>Zn(2+)</name>
        <dbReference type="ChEBI" id="CHEBI:29105"/>
    </ligand>
</feature>
<dbReference type="Gene3D" id="1.10.150.20">
    <property type="entry name" value="5' to 3' exonuclease, C-terminal subdomain"/>
    <property type="match status" value="2"/>
</dbReference>
<feature type="binding site" evidence="13">
    <location>
        <position position="280"/>
    </location>
    <ligand>
        <name>NAD(+)</name>
        <dbReference type="ChEBI" id="CHEBI:57540"/>
    </ligand>
</feature>
<dbReference type="Pfam" id="PF03119">
    <property type="entry name" value="DNA_ligase_ZBD"/>
    <property type="match status" value="1"/>
</dbReference>
<dbReference type="SUPFAM" id="SSF47781">
    <property type="entry name" value="RuvA domain 2-like"/>
    <property type="match status" value="1"/>
</dbReference>
<dbReference type="FunFam" id="2.40.50.140:FF:000012">
    <property type="entry name" value="DNA ligase"/>
    <property type="match status" value="1"/>
</dbReference>
<evidence type="ECO:0000256" key="13">
    <source>
        <dbReference type="HAMAP-Rule" id="MF_01588"/>
    </source>
</evidence>
<keyword evidence="5 13" id="KW-0479">Metal-binding</keyword>
<dbReference type="InterPro" id="IPR001679">
    <property type="entry name" value="DNA_ligase"/>
</dbReference>
<dbReference type="GO" id="GO:0006281">
    <property type="term" value="P:DNA repair"/>
    <property type="evidence" value="ECO:0007669"/>
    <property type="project" value="UniProtKB-KW"/>
</dbReference>
<evidence type="ECO:0000256" key="12">
    <source>
        <dbReference type="ARBA" id="ARBA00060881"/>
    </source>
</evidence>
<dbReference type="SMART" id="SM00292">
    <property type="entry name" value="BRCT"/>
    <property type="match status" value="1"/>
</dbReference>
<evidence type="ECO:0000256" key="14">
    <source>
        <dbReference type="RuleBase" id="RU000618"/>
    </source>
</evidence>
<dbReference type="InterPro" id="IPR010994">
    <property type="entry name" value="RuvA_2-like"/>
</dbReference>
<evidence type="ECO:0000256" key="8">
    <source>
        <dbReference type="ARBA" id="ARBA00022842"/>
    </source>
</evidence>
<evidence type="ECO:0000256" key="9">
    <source>
        <dbReference type="ARBA" id="ARBA00023027"/>
    </source>
</evidence>
<dbReference type="HAMAP" id="MF_01588">
    <property type="entry name" value="DNA_ligase_A"/>
    <property type="match status" value="1"/>
</dbReference>